<dbReference type="SUPFAM" id="SSF53756">
    <property type="entry name" value="UDP-Glycosyltransferase/glycogen phosphorylase"/>
    <property type="match status" value="3"/>
</dbReference>
<reference evidence="2 3" key="1">
    <citation type="submission" date="2020-09" db="EMBL/GenBank/DDBJ databases">
        <title>Roseomonas.</title>
        <authorList>
            <person name="Zhu W."/>
        </authorList>
    </citation>
    <scope>NUCLEOTIDE SEQUENCE [LARGE SCALE GENOMIC DNA]</scope>
    <source>
        <strain evidence="2 3">1311</strain>
    </source>
</reference>
<proteinExistence type="predicted"/>
<dbReference type="Gene3D" id="3.40.50.2000">
    <property type="entry name" value="Glycogen Phosphorylase B"/>
    <property type="match status" value="4"/>
</dbReference>
<accession>A0ABS3KHD9</accession>
<gene>
    <name evidence="2" type="ORF">IAI60_19905</name>
</gene>
<dbReference type="Proteomes" id="UP001518990">
    <property type="component" value="Unassembled WGS sequence"/>
</dbReference>
<dbReference type="RefSeq" id="WP_207450394.1">
    <property type="nucleotide sequence ID" value="NZ_JACTNF010000033.1"/>
</dbReference>
<comment type="caution">
    <text evidence="2">The sequence shown here is derived from an EMBL/GenBank/DDBJ whole genome shotgun (WGS) entry which is preliminary data.</text>
</comment>
<dbReference type="PANTHER" id="PTHR46656:SF3">
    <property type="entry name" value="PUTATIVE-RELATED"/>
    <property type="match status" value="1"/>
</dbReference>
<feature type="domain" description="Glycosyl transferase family 1" evidence="1">
    <location>
        <begin position="192"/>
        <end position="343"/>
    </location>
</feature>
<name>A0ABS3KHD9_9PROT</name>
<dbReference type="EMBL" id="JACTNF010000033">
    <property type="protein sequence ID" value="MBO1076885.1"/>
    <property type="molecule type" value="Genomic_DNA"/>
</dbReference>
<dbReference type="InterPro" id="IPR001296">
    <property type="entry name" value="Glyco_trans_1"/>
</dbReference>
<dbReference type="Pfam" id="PF13692">
    <property type="entry name" value="Glyco_trans_1_4"/>
    <property type="match status" value="1"/>
</dbReference>
<evidence type="ECO:0000313" key="3">
    <source>
        <dbReference type="Proteomes" id="UP001518990"/>
    </source>
</evidence>
<evidence type="ECO:0000313" key="2">
    <source>
        <dbReference type="EMBL" id="MBO1076885.1"/>
    </source>
</evidence>
<evidence type="ECO:0000259" key="1">
    <source>
        <dbReference type="Pfam" id="PF00534"/>
    </source>
</evidence>
<protein>
    <submittedName>
        <fullName evidence="2">Glycosyltransferase</fullName>
    </submittedName>
</protein>
<sequence length="1138" mass="123456">MRAVHQFHSGSSVADGITNGMLLTRQLLRDLGFESEIFVEHPDAALAGELHPYLRHPGALAGPDELLLVHHSIGISPAVLAWLGAVTCPRVLVYHNITPSRFFASSPELARVLDLGRQQLSHWAVQEGMFSGCFANSTFSLDELREAGFGFGRQPMAVLPILADLDMLRQRARSLACPYPARGLKQEPLPQRLLFVGRLSPHKCQHDLIEALTRLTAYRAAPLHLDLVGGGDADYRALLERAARQAGVADHVHLHGKISDEALAGIYARADAFVCLSEHEGFCIPLLEASLHRIPVLAYDAGAVRETLGQGGLILQSKDPDTVSAAISAVLDEPLLRRRIVEAQWRNLARFERPQLLRGLADFLGQLGHGIALPEPEPVPVPRPGYRIEGPITSSYSLAIVNRELGLALTRAGEPVAFRSTEGGSGDFPPAPEELVALPDVAARMVEASDIAGDDTSVVLRNLYPPYVEGIRPAGLRGLACYAWEESGFPRFHAEAFNRNLDLITVTSAHVAKVLRDAGVHLPVRVVGNGTDHLQRGAAPDLAAAEALLAGRAPGFRFLHVSSALPRKGVDVLLKAWAEFSAGTGRDASLVIKTSPGVPHQIRQQLEELQACQPALRPVVLIEEDLPTATLRGLFAICDAFVAPARAEGFGLPLAEAMLARRPVITTGWGGQLSFCTPATAWLVDYRLVAARSHLGVFNSAWAEPSLPHLVACMREVAGAAPEDLAPRLGAAEALLKRDFTWDRVAQRVRAAVEEVEAEDSMSLMPPSVAMATSWNNRCGIAAYAKSFASGIPASRLTVLANTDATLLGPDEEFVQRVWRTGRQDDLQALEDAMAPHDVAVFQFNFGFFRLDALGRILRRRALEKKRSYVVLHSTADVLRPDMRISLAEIAEDLACATRLLVHGIEDLERLRGFGLTENVQLFPHGAPEAPAAPGTATPPAWPGLEGRRVIATFGYLLPHKGLREMIQAMPALLRQCAAAGLPAPHLLMVNALYPAEVSAAEHEACKALIAELGLCDDITLLPDYREEAEILRLLGMADRIVYAYQSTQESSSAAVRMGLASGRPVAVTPLSIFDDVMDVTYRLPGTDPDSLAAGLLASWGERREEIDAIAATQARWIGAHRWQQVSRHAWDLMRAPR</sequence>
<dbReference type="PANTHER" id="PTHR46656">
    <property type="entry name" value="PUTATIVE-RELATED"/>
    <property type="match status" value="1"/>
</dbReference>
<dbReference type="Pfam" id="PF00534">
    <property type="entry name" value="Glycos_transf_1"/>
    <property type="match status" value="1"/>
</dbReference>
<dbReference type="CDD" id="cd03801">
    <property type="entry name" value="GT4_PimA-like"/>
    <property type="match status" value="2"/>
</dbReference>
<keyword evidence="3" id="KW-1185">Reference proteome</keyword>
<organism evidence="2 3">
    <name type="scientific">Roseomonas marmotae</name>
    <dbReference type="NCBI Taxonomy" id="2768161"/>
    <lineage>
        <taxon>Bacteria</taxon>
        <taxon>Pseudomonadati</taxon>
        <taxon>Pseudomonadota</taxon>
        <taxon>Alphaproteobacteria</taxon>
        <taxon>Acetobacterales</taxon>
        <taxon>Roseomonadaceae</taxon>
        <taxon>Roseomonas</taxon>
    </lineage>
</organism>